<dbReference type="InterPro" id="IPR003439">
    <property type="entry name" value="ABC_transporter-like_ATP-bd"/>
</dbReference>
<keyword evidence="2" id="KW-0547">Nucleotide-binding</keyword>
<evidence type="ECO:0000256" key="2">
    <source>
        <dbReference type="ARBA" id="ARBA00022741"/>
    </source>
</evidence>
<dbReference type="InterPro" id="IPR003593">
    <property type="entry name" value="AAA+_ATPase"/>
</dbReference>
<organism evidence="6 7">
    <name type="scientific">Streptosporangium subroseum</name>
    <dbReference type="NCBI Taxonomy" id="106412"/>
    <lineage>
        <taxon>Bacteria</taxon>
        <taxon>Bacillati</taxon>
        <taxon>Actinomycetota</taxon>
        <taxon>Actinomycetes</taxon>
        <taxon>Streptosporangiales</taxon>
        <taxon>Streptosporangiaceae</taxon>
        <taxon>Streptosporangium</taxon>
    </lineage>
</organism>
<dbReference type="InterPro" id="IPR027417">
    <property type="entry name" value="P-loop_NTPase"/>
</dbReference>
<keyword evidence="1" id="KW-0813">Transport</keyword>
<dbReference type="GO" id="GO:0005524">
    <property type="term" value="F:ATP binding"/>
    <property type="evidence" value="ECO:0007669"/>
    <property type="project" value="UniProtKB-KW"/>
</dbReference>
<dbReference type="SUPFAM" id="SSF52540">
    <property type="entry name" value="P-loop containing nucleoside triphosphate hydrolases"/>
    <property type="match status" value="1"/>
</dbReference>
<keyword evidence="7" id="KW-1185">Reference proteome</keyword>
<evidence type="ECO:0000313" key="6">
    <source>
        <dbReference type="EMBL" id="SNT62309.1"/>
    </source>
</evidence>
<dbReference type="InterPro" id="IPR025302">
    <property type="entry name" value="DrrA1/2-like_C"/>
</dbReference>
<dbReference type="PANTHER" id="PTHR43582">
    <property type="entry name" value="LINEARMYCIN RESISTANCE ATP-BINDING PROTEIN LNRL"/>
    <property type="match status" value="1"/>
</dbReference>
<accession>A0A239P7E4</accession>
<dbReference type="Proteomes" id="UP000198282">
    <property type="component" value="Unassembled WGS sequence"/>
</dbReference>
<evidence type="ECO:0000256" key="3">
    <source>
        <dbReference type="ARBA" id="ARBA00022840"/>
    </source>
</evidence>
<dbReference type="Pfam" id="PF13732">
    <property type="entry name" value="DrrA1-3_C"/>
    <property type="match status" value="1"/>
</dbReference>
<sequence length="359" mass="38312">MNPPARAQKESVTDFMIRAKGLARRFHAPGRRSAPVDAVAGVDITVEPGELVGFLGPNGAGKTTTLRMLTTLLRPTAGEATVGGCDLLKDPRGVRRKIGYVAQGFGTSPESTVAEELHMQGRLYGLSASATRLRAAWLAEELELAGLERRLTGTLSGGQRRRLDIAMGLIHTPGLLFLDEPTTGLDPQGRANLWNHIRQLHAENGMTVFLTTHYLDEADALCDRILVMDHGRIIAEGTPDSLKAQVSGDGVAIGVAPCDIETTMEIVGRIPGAQDASASAGLVRFRIPRAHTALPELLRALDAAEVSTTSLHVNRPNLDDVFLSLTGRTLRDAEKGESVRASDSGGAEKREKVTADVPA</sequence>
<dbReference type="Pfam" id="PF00005">
    <property type="entry name" value="ABC_tran"/>
    <property type="match status" value="1"/>
</dbReference>
<evidence type="ECO:0000256" key="1">
    <source>
        <dbReference type="ARBA" id="ARBA00022448"/>
    </source>
</evidence>
<gene>
    <name evidence="6" type="ORF">SAMN05216276_108931</name>
</gene>
<evidence type="ECO:0000313" key="7">
    <source>
        <dbReference type="Proteomes" id="UP000198282"/>
    </source>
</evidence>
<dbReference type="InterPro" id="IPR017871">
    <property type="entry name" value="ABC_transporter-like_CS"/>
</dbReference>
<feature type="domain" description="ABC transporter" evidence="5">
    <location>
        <begin position="17"/>
        <end position="255"/>
    </location>
</feature>
<dbReference type="AlphaFoldDB" id="A0A239P7E4"/>
<dbReference type="PROSITE" id="PS50893">
    <property type="entry name" value="ABC_TRANSPORTER_2"/>
    <property type="match status" value="1"/>
</dbReference>
<dbReference type="PANTHER" id="PTHR43582:SF5">
    <property type="entry name" value="ABC TRANSPORTER"/>
    <property type="match status" value="1"/>
</dbReference>
<keyword evidence="3 6" id="KW-0067">ATP-binding</keyword>
<dbReference type="GO" id="GO:0016887">
    <property type="term" value="F:ATP hydrolysis activity"/>
    <property type="evidence" value="ECO:0007669"/>
    <property type="project" value="InterPro"/>
</dbReference>
<dbReference type="PROSITE" id="PS00211">
    <property type="entry name" value="ABC_TRANSPORTER_1"/>
    <property type="match status" value="1"/>
</dbReference>
<dbReference type="SMART" id="SM00382">
    <property type="entry name" value="AAA"/>
    <property type="match status" value="1"/>
</dbReference>
<name>A0A239P7E4_9ACTN</name>
<reference evidence="6 7" key="1">
    <citation type="submission" date="2017-06" db="EMBL/GenBank/DDBJ databases">
        <authorList>
            <person name="Kim H.J."/>
            <person name="Triplett B.A."/>
        </authorList>
    </citation>
    <scope>NUCLEOTIDE SEQUENCE [LARGE SCALE GENOMIC DNA]</scope>
    <source>
        <strain evidence="6 7">CGMCC 4.2132</strain>
    </source>
</reference>
<protein>
    <submittedName>
        <fullName evidence="6">ABC-2 type transport system ATP-binding protein</fullName>
    </submittedName>
</protein>
<dbReference type="EMBL" id="FZOD01000089">
    <property type="protein sequence ID" value="SNT62309.1"/>
    <property type="molecule type" value="Genomic_DNA"/>
</dbReference>
<feature type="region of interest" description="Disordered" evidence="4">
    <location>
        <begin position="333"/>
        <end position="359"/>
    </location>
</feature>
<proteinExistence type="predicted"/>
<dbReference type="Gene3D" id="3.40.50.300">
    <property type="entry name" value="P-loop containing nucleotide triphosphate hydrolases"/>
    <property type="match status" value="1"/>
</dbReference>
<evidence type="ECO:0000256" key="4">
    <source>
        <dbReference type="SAM" id="MobiDB-lite"/>
    </source>
</evidence>
<evidence type="ECO:0000259" key="5">
    <source>
        <dbReference type="PROSITE" id="PS50893"/>
    </source>
</evidence>